<organism evidence="2 3">
    <name type="scientific">Enhygromyxa salina</name>
    <dbReference type="NCBI Taxonomy" id="215803"/>
    <lineage>
        <taxon>Bacteria</taxon>
        <taxon>Pseudomonadati</taxon>
        <taxon>Myxococcota</taxon>
        <taxon>Polyangia</taxon>
        <taxon>Nannocystales</taxon>
        <taxon>Nannocystaceae</taxon>
        <taxon>Enhygromyxa</taxon>
    </lineage>
</organism>
<protein>
    <submittedName>
        <fullName evidence="2">Uncharacterized protein</fullName>
    </submittedName>
</protein>
<dbReference type="RefSeq" id="WP_181197915.1">
    <property type="nucleotide sequence ID" value="NZ_PVNK01000166.1"/>
</dbReference>
<feature type="compositionally biased region" description="Low complexity" evidence="1">
    <location>
        <begin position="1"/>
        <end position="15"/>
    </location>
</feature>
<reference evidence="2 3" key="1">
    <citation type="submission" date="2018-03" db="EMBL/GenBank/DDBJ databases">
        <title>Draft Genome Sequences of the Obligatory Marine Myxobacteria Enhygromyxa salina SWB005.</title>
        <authorList>
            <person name="Poehlein A."/>
            <person name="Moghaddam J.A."/>
            <person name="Harms H."/>
            <person name="Alanjari M."/>
            <person name="Koenig G.M."/>
            <person name="Daniel R."/>
            <person name="Schaeberle T.F."/>
        </authorList>
    </citation>
    <scope>NUCLEOTIDE SEQUENCE [LARGE SCALE GENOMIC DNA]</scope>
    <source>
        <strain evidence="2 3">SWB005</strain>
    </source>
</reference>
<accession>A0A2S9XSR4</accession>
<gene>
    <name evidence="2" type="ORF">ENSA5_37560</name>
</gene>
<evidence type="ECO:0000313" key="2">
    <source>
        <dbReference type="EMBL" id="PRP95886.1"/>
    </source>
</evidence>
<feature type="region of interest" description="Disordered" evidence="1">
    <location>
        <begin position="1"/>
        <end position="21"/>
    </location>
</feature>
<dbReference type="EMBL" id="PVNK01000166">
    <property type="protein sequence ID" value="PRP95886.1"/>
    <property type="molecule type" value="Genomic_DNA"/>
</dbReference>
<evidence type="ECO:0000313" key="3">
    <source>
        <dbReference type="Proteomes" id="UP000237968"/>
    </source>
</evidence>
<sequence>MMSPVACSASASARASTHEGETRIEVGEVGRVSLAGVPWDVRAREAISSWRLGV</sequence>
<evidence type="ECO:0000256" key="1">
    <source>
        <dbReference type="SAM" id="MobiDB-lite"/>
    </source>
</evidence>
<keyword evidence="3" id="KW-1185">Reference proteome</keyword>
<comment type="caution">
    <text evidence="2">The sequence shown here is derived from an EMBL/GenBank/DDBJ whole genome shotgun (WGS) entry which is preliminary data.</text>
</comment>
<proteinExistence type="predicted"/>
<dbReference type="Proteomes" id="UP000237968">
    <property type="component" value="Unassembled WGS sequence"/>
</dbReference>
<dbReference type="AlphaFoldDB" id="A0A2S9XSR4"/>
<name>A0A2S9XSR4_9BACT</name>